<dbReference type="Pfam" id="PF13795">
    <property type="entry name" value="HupE_UreJ_2"/>
    <property type="match status" value="1"/>
</dbReference>
<keyword evidence="1" id="KW-0472">Membrane</keyword>
<name>A0A2S7VXL8_PHOAN</name>
<protein>
    <recommendedName>
        <fullName evidence="4">HupE / UreJ protein</fullName>
    </recommendedName>
</protein>
<dbReference type="EMBL" id="MSCJ01000001">
    <property type="protein sequence ID" value="PQJ66867.1"/>
    <property type="molecule type" value="Genomic_DNA"/>
</dbReference>
<proteinExistence type="predicted"/>
<reference evidence="2 3" key="1">
    <citation type="submission" date="2016-12" db="EMBL/GenBank/DDBJ databases">
        <title>Diversity of luminous bacteria.</title>
        <authorList>
            <person name="Yoshizawa S."/>
            <person name="Kogure K."/>
        </authorList>
    </citation>
    <scope>NUCLEOTIDE SEQUENCE [LARGE SCALE GENOMIC DNA]</scope>
    <source>
        <strain evidence="2 3">LC1-200</strain>
    </source>
</reference>
<dbReference type="OrthoDB" id="9808870at2"/>
<keyword evidence="1" id="KW-0812">Transmembrane</keyword>
<comment type="caution">
    <text evidence="2">The sequence shown here is derived from an EMBL/GenBank/DDBJ whole genome shotgun (WGS) entry which is preliminary data.</text>
</comment>
<gene>
    <name evidence="2" type="ORF">BTO08_05235</name>
</gene>
<evidence type="ECO:0000313" key="2">
    <source>
        <dbReference type="EMBL" id="PQJ66867.1"/>
    </source>
</evidence>
<evidence type="ECO:0000256" key="1">
    <source>
        <dbReference type="SAM" id="Phobius"/>
    </source>
</evidence>
<sequence>MYKHISYFMWRLVVGTIVGALLSVVMAPLAMAHPYQPSVGLITQLDNQQYKLALKLPVIAGEHTQITPTLTNGGTIRLLSSQRSDNGFGMDEQDYLLQLKANTSSPTLVFNGLKTGQLLTQLTQKDGQVSTLALYKGHNRLHLTDKISIWTTIKLFVTLGITHILTGIDHLMFVAGLLLFTRDFKTFLKAITCFTLAHSITLSLSALNLVHIPEPPVETGIALSILFLCYELTRPYDKEHPTLSRKFPWIISFSFGLLHGLGFASALKEVGLSQTSIPLALACFNIGVEIGQLIFLSFLIVLLKLCAKVPVFHHKFFQKVPLYTMGIMASFWFIQRAYIMFHVL</sequence>
<evidence type="ECO:0000313" key="3">
    <source>
        <dbReference type="Proteomes" id="UP000238730"/>
    </source>
</evidence>
<dbReference type="Proteomes" id="UP000238730">
    <property type="component" value="Unassembled WGS sequence"/>
</dbReference>
<dbReference type="InterPro" id="IPR032809">
    <property type="entry name" value="Put_HupE_UreJ"/>
</dbReference>
<keyword evidence="1" id="KW-1133">Transmembrane helix</keyword>
<feature type="transmembrane region" description="Helical" evidence="1">
    <location>
        <begin position="248"/>
        <end position="267"/>
    </location>
</feature>
<evidence type="ECO:0008006" key="4">
    <source>
        <dbReference type="Google" id="ProtNLM"/>
    </source>
</evidence>
<dbReference type="RefSeq" id="WP_105060178.1">
    <property type="nucleotide sequence ID" value="NZ_MSCJ01000001.1"/>
</dbReference>
<feature type="transmembrane region" description="Helical" evidence="1">
    <location>
        <begin position="279"/>
        <end position="302"/>
    </location>
</feature>
<feature type="transmembrane region" description="Helical" evidence="1">
    <location>
        <begin position="322"/>
        <end position="341"/>
    </location>
</feature>
<dbReference type="AlphaFoldDB" id="A0A2S7VXL8"/>
<accession>A0A2S7VXL8</accession>
<feature type="transmembrane region" description="Helical" evidence="1">
    <location>
        <begin position="155"/>
        <end position="180"/>
    </location>
</feature>
<organism evidence="2 3">
    <name type="scientific">Photobacterium angustum</name>
    <dbReference type="NCBI Taxonomy" id="661"/>
    <lineage>
        <taxon>Bacteria</taxon>
        <taxon>Pseudomonadati</taxon>
        <taxon>Pseudomonadota</taxon>
        <taxon>Gammaproteobacteria</taxon>
        <taxon>Vibrionales</taxon>
        <taxon>Vibrionaceae</taxon>
        <taxon>Photobacterium</taxon>
    </lineage>
</organism>